<dbReference type="Gramene" id="CDF40980">
    <property type="protein sequence ID" value="CDF40980"/>
    <property type="gene ID" value="CHC_T00007563001"/>
</dbReference>
<dbReference type="EMBL" id="HG002294">
    <property type="protein sequence ID" value="CDF40980.1"/>
    <property type="molecule type" value="Genomic_DNA"/>
</dbReference>
<name>R7QUI2_CHOCR</name>
<dbReference type="KEGG" id="ccp:CHC_T00007563001"/>
<keyword evidence="2" id="KW-1185">Reference proteome</keyword>
<dbReference type="Proteomes" id="UP000012073">
    <property type="component" value="Unassembled WGS sequence"/>
</dbReference>
<dbReference type="AlphaFoldDB" id="R7QUI2"/>
<gene>
    <name evidence="1" type="ORF">CHC_T00007563001</name>
</gene>
<sequence>MVIVNRGCCSDLNRPRWHSGACSSLYLPLSESLSLLPLLVAVCRCLLSLVFSQRGRGRFASTLGVANCCCGVGTSCV</sequence>
<dbReference type="GeneID" id="17319016"/>
<proteinExistence type="predicted"/>
<protein>
    <submittedName>
        <fullName evidence="1">Uncharacterized protein</fullName>
    </submittedName>
</protein>
<evidence type="ECO:0000313" key="1">
    <source>
        <dbReference type="EMBL" id="CDF40980.1"/>
    </source>
</evidence>
<reference evidence="2" key="1">
    <citation type="journal article" date="2013" name="Proc. Natl. Acad. Sci. U.S.A.">
        <title>Genome structure and metabolic features in the red seaweed Chondrus crispus shed light on evolution of the Archaeplastida.</title>
        <authorList>
            <person name="Collen J."/>
            <person name="Porcel B."/>
            <person name="Carre W."/>
            <person name="Ball S.G."/>
            <person name="Chaparro C."/>
            <person name="Tonon T."/>
            <person name="Barbeyron T."/>
            <person name="Michel G."/>
            <person name="Noel B."/>
            <person name="Valentin K."/>
            <person name="Elias M."/>
            <person name="Artiguenave F."/>
            <person name="Arun A."/>
            <person name="Aury J.M."/>
            <person name="Barbosa-Neto J.F."/>
            <person name="Bothwell J.H."/>
            <person name="Bouget F.Y."/>
            <person name="Brillet L."/>
            <person name="Cabello-Hurtado F."/>
            <person name="Capella-Gutierrez S."/>
            <person name="Charrier B."/>
            <person name="Cladiere L."/>
            <person name="Cock J.M."/>
            <person name="Coelho S.M."/>
            <person name="Colleoni C."/>
            <person name="Czjzek M."/>
            <person name="Da Silva C."/>
            <person name="Delage L."/>
            <person name="Denoeud F."/>
            <person name="Deschamps P."/>
            <person name="Dittami S.M."/>
            <person name="Gabaldon T."/>
            <person name="Gachon C.M."/>
            <person name="Groisillier A."/>
            <person name="Herve C."/>
            <person name="Jabbari K."/>
            <person name="Katinka M."/>
            <person name="Kloareg B."/>
            <person name="Kowalczyk N."/>
            <person name="Labadie K."/>
            <person name="Leblanc C."/>
            <person name="Lopez P.J."/>
            <person name="McLachlan D.H."/>
            <person name="Meslet-Cladiere L."/>
            <person name="Moustafa A."/>
            <person name="Nehr Z."/>
            <person name="Nyvall Collen P."/>
            <person name="Panaud O."/>
            <person name="Partensky F."/>
            <person name="Poulain J."/>
            <person name="Rensing S.A."/>
            <person name="Rousvoal S."/>
            <person name="Samson G."/>
            <person name="Symeonidi A."/>
            <person name="Weissenbach J."/>
            <person name="Zambounis A."/>
            <person name="Wincker P."/>
            <person name="Boyen C."/>
        </authorList>
    </citation>
    <scope>NUCLEOTIDE SEQUENCE [LARGE SCALE GENOMIC DNA]</scope>
    <source>
        <strain evidence="2">cv. Stackhouse</strain>
    </source>
</reference>
<organism evidence="1 2">
    <name type="scientific">Chondrus crispus</name>
    <name type="common">Carrageen Irish moss</name>
    <name type="synonym">Polymorpha crispa</name>
    <dbReference type="NCBI Taxonomy" id="2769"/>
    <lineage>
        <taxon>Eukaryota</taxon>
        <taxon>Rhodophyta</taxon>
        <taxon>Florideophyceae</taxon>
        <taxon>Rhodymeniophycidae</taxon>
        <taxon>Gigartinales</taxon>
        <taxon>Gigartinaceae</taxon>
        <taxon>Chondrus</taxon>
    </lineage>
</organism>
<dbReference type="RefSeq" id="XP_005711274.1">
    <property type="nucleotide sequence ID" value="XM_005711217.1"/>
</dbReference>
<evidence type="ECO:0000313" key="2">
    <source>
        <dbReference type="Proteomes" id="UP000012073"/>
    </source>
</evidence>
<accession>R7QUI2</accession>